<name>A0A9D2QUA2_9FIRM</name>
<reference evidence="3" key="1">
    <citation type="journal article" date="2021" name="PeerJ">
        <title>Extensive microbial diversity within the chicken gut microbiome revealed by metagenomics and culture.</title>
        <authorList>
            <person name="Gilroy R."/>
            <person name="Ravi A."/>
            <person name="Getino M."/>
            <person name="Pursley I."/>
            <person name="Horton D.L."/>
            <person name="Alikhan N.F."/>
            <person name="Baker D."/>
            <person name="Gharbi K."/>
            <person name="Hall N."/>
            <person name="Watson M."/>
            <person name="Adriaenssens E.M."/>
            <person name="Foster-Nyarko E."/>
            <person name="Jarju S."/>
            <person name="Secka A."/>
            <person name="Antonio M."/>
            <person name="Oren A."/>
            <person name="Chaudhuri R.R."/>
            <person name="La Ragione R."/>
            <person name="Hildebrand F."/>
            <person name="Pallen M.J."/>
        </authorList>
    </citation>
    <scope>NUCLEOTIDE SEQUENCE</scope>
    <source>
        <strain evidence="3">ChiBcec6-4105</strain>
    </source>
</reference>
<protein>
    <submittedName>
        <fullName evidence="3">SAM-dependent methyltransferase</fullName>
    </submittedName>
</protein>
<reference evidence="3" key="2">
    <citation type="submission" date="2021-04" db="EMBL/GenBank/DDBJ databases">
        <authorList>
            <person name="Gilroy R."/>
        </authorList>
    </citation>
    <scope>NUCLEOTIDE SEQUENCE</scope>
    <source>
        <strain evidence="3">ChiBcec6-4105</strain>
    </source>
</reference>
<dbReference type="GO" id="GO:0032259">
    <property type="term" value="P:methylation"/>
    <property type="evidence" value="ECO:0007669"/>
    <property type="project" value="UniProtKB-KW"/>
</dbReference>
<proteinExistence type="predicted"/>
<dbReference type="Gene3D" id="3.40.50.150">
    <property type="entry name" value="Vaccinia Virus protein VP39"/>
    <property type="match status" value="1"/>
</dbReference>
<evidence type="ECO:0000313" key="4">
    <source>
        <dbReference type="Proteomes" id="UP000823892"/>
    </source>
</evidence>
<dbReference type="Pfam" id="PF13679">
    <property type="entry name" value="Methyltransf_32"/>
    <property type="match status" value="1"/>
</dbReference>
<dbReference type="GO" id="GO:0005737">
    <property type="term" value="C:cytoplasm"/>
    <property type="evidence" value="ECO:0007669"/>
    <property type="project" value="TreeGrafter"/>
</dbReference>
<evidence type="ECO:0000256" key="1">
    <source>
        <dbReference type="SAM" id="MobiDB-lite"/>
    </source>
</evidence>
<dbReference type="SUPFAM" id="SSF53335">
    <property type="entry name" value="S-adenosyl-L-methionine-dependent methyltransferases"/>
    <property type="match status" value="1"/>
</dbReference>
<accession>A0A9D2QUA2</accession>
<sequence>MKDIREFLDKYVNKDLERILVSNARSTSSISKLQVRPVPVKGEVRYQVTRIQGTKAIHENYEKEELISYLTEQMKENFRQLQLEGRYVQGRVLVSKKGKADIKAREIKARVKEDFTPMLSHNRKKKYLLQEGIPVPWLVDLGVMTPEGKVRNSRYDKFKQLNRYLEFIQDILPKLPKDREIRIIDFGCGKSYLTFAMYYYLKELNHYDIQVTGLDLKTDVIEKCRSLAEKYGYDKLDFQQGDIASYQGADQVDMVVTLHACDTATDFALAKAVKWGARVILSVPCCQHELNRQVYNQDLAPVLEYGILKERFAALLTDGLRAQMLKSAGYDTQILEFISMEHTPKNLLIRAVKNENRKEDPKQRQEWENCIKAFHVEPSLKKLMFDGGSSDKEGTAAFDKEYREDSK</sequence>
<feature type="region of interest" description="Disordered" evidence="1">
    <location>
        <begin position="385"/>
        <end position="407"/>
    </location>
</feature>
<dbReference type="InterPro" id="IPR025714">
    <property type="entry name" value="Methyltranfer_dom"/>
</dbReference>
<keyword evidence="3" id="KW-0808">Transferase</keyword>
<feature type="domain" description="Methyltransferase" evidence="2">
    <location>
        <begin position="156"/>
        <end position="293"/>
    </location>
</feature>
<evidence type="ECO:0000313" key="3">
    <source>
        <dbReference type="EMBL" id="HJD29342.1"/>
    </source>
</evidence>
<dbReference type="PANTHER" id="PTHR13369:SF3">
    <property type="entry name" value="METHYLTRANSFERASE DOMAIN-CONTAINING PROTEIN"/>
    <property type="match status" value="1"/>
</dbReference>
<dbReference type="AlphaFoldDB" id="A0A9D2QUA2"/>
<organism evidence="3 4">
    <name type="scientific">Candidatus Blautia avicola</name>
    <dbReference type="NCBI Taxonomy" id="2838483"/>
    <lineage>
        <taxon>Bacteria</taxon>
        <taxon>Bacillati</taxon>
        <taxon>Bacillota</taxon>
        <taxon>Clostridia</taxon>
        <taxon>Lachnospirales</taxon>
        <taxon>Lachnospiraceae</taxon>
        <taxon>Blautia</taxon>
    </lineage>
</organism>
<comment type="caution">
    <text evidence="3">The sequence shown here is derived from an EMBL/GenBank/DDBJ whole genome shotgun (WGS) entry which is preliminary data.</text>
</comment>
<dbReference type="Proteomes" id="UP000823892">
    <property type="component" value="Unassembled WGS sequence"/>
</dbReference>
<dbReference type="GO" id="GO:0008168">
    <property type="term" value="F:methyltransferase activity"/>
    <property type="evidence" value="ECO:0007669"/>
    <property type="project" value="UniProtKB-KW"/>
</dbReference>
<dbReference type="EMBL" id="DWUY01000230">
    <property type="protein sequence ID" value="HJD29342.1"/>
    <property type="molecule type" value="Genomic_DNA"/>
</dbReference>
<dbReference type="PANTHER" id="PTHR13369">
    <property type="match status" value="1"/>
</dbReference>
<keyword evidence="3" id="KW-0489">Methyltransferase</keyword>
<evidence type="ECO:0000259" key="2">
    <source>
        <dbReference type="Pfam" id="PF13679"/>
    </source>
</evidence>
<dbReference type="CDD" id="cd02440">
    <property type="entry name" value="AdoMet_MTases"/>
    <property type="match status" value="1"/>
</dbReference>
<gene>
    <name evidence="3" type="ORF">H9914_10195</name>
</gene>
<dbReference type="InterPro" id="IPR029063">
    <property type="entry name" value="SAM-dependent_MTases_sf"/>
</dbReference>